<comment type="caution">
    <text evidence="2">The sequence shown here is derived from an EMBL/GenBank/DDBJ whole genome shotgun (WGS) entry which is preliminary data.</text>
</comment>
<dbReference type="EMBL" id="CAJVPY010008561">
    <property type="protein sequence ID" value="CAG8697677.1"/>
    <property type="molecule type" value="Genomic_DNA"/>
</dbReference>
<evidence type="ECO:0000313" key="2">
    <source>
        <dbReference type="EMBL" id="CAG8697677.1"/>
    </source>
</evidence>
<feature type="compositionally biased region" description="Low complexity" evidence="1">
    <location>
        <begin position="435"/>
        <end position="448"/>
    </location>
</feature>
<name>A0A9N9N2M6_9GLOM</name>
<feature type="compositionally biased region" description="Low complexity" evidence="1">
    <location>
        <begin position="32"/>
        <end position="48"/>
    </location>
</feature>
<organism evidence="2 3">
    <name type="scientific">Dentiscutata erythropus</name>
    <dbReference type="NCBI Taxonomy" id="1348616"/>
    <lineage>
        <taxon>Eukaryota</taxon>
        <taxon>Fungi</taxon>
        <taxon>Fungi incertae sedis</taxon>
        <taxon>Mucoromycota</taxon>
        <taxon>Glomeromycotina</taxon>
        <taxon>Glomeromycetes</taxon>
        <taxon>Diversisporales</taxon>
        <taxon>Gigasporaceae</taxon>
        <taxon>Dentiscutata</taxon>
    </lineage>
</organism>
<feature type="compositionally biased region" description="Polar residues" evidence="1">
    <location>
        <begin position="49"/>
        <end position="91"/>
    </location>
</feature>
<evidence type="ECO:0000256" key="1">
    <source>
        <dbReference type="SAM" id="MobiDB-lite"/>
    </source>
</evidence>
<sequence length="459" mass="48608">MTSVNPSNTATRSASQQPTVPSTAQQPTVPSTAQQPTVPATTAQQPTVSSTAAQQPTVPSTAAQQPTVPLTTQQSFDQQPTVSTNVAQQPTGVGGVSVPQVPCFGRGQGRGRGFTSGGPGLFEVSPEGEILHEGIPQSKELEHLAQLKEIASEHARQESLGAYGIPKGSAASLARIKETGIPPLSVQGMVAPADTVNEDELVKELKEEAEQRRIYESTHMGRVPVVGPANKVAEAAEKLEHVVKINKGEEISPIAQYRKPIIANNNRSRAIITTSISEQGELLHEGVAHSKELDHLAQLKEVAAEHAKREGTVAGVPRGSTTSVAQSAMGKYATALSEEIGVPALTVQGMVSRTGRPVDERKLAEELKEEAQQRADYEMKFFGSVSSTGPAAKVEEAAEKLAQVLKIDDVQVPTSVPDQPITDTSSGRPQEKTDSSSQQSVQRSISASRTTADEPQINE</sequence>
<accession>A0A9N9N2M6</accession>
<keyword evidence="3" id="KW-1185">Reference proteome</keyword>
<feature type="region of interest" description="Disordered" evidence="1">
    <location>
        <begin position="1"/>
        <end position="98"/>
    </location>
</feature>
<reference evidence="2" key="1">
    <citation type="submission" date="2021-06" db="EMBL/GenBank/DDBJ databases">
        <authorList>
            <person name="Kallberg Y."/>
            <person name="Tangrot J."/>
            <person name="Rosling A."/>
        </authorList>
    </citation>
    <scope>NUCLEOTIDE SEQUENCE</scope>
    <source>
        <strain evidence="2">MA453B</strain>
    </source>
</reference>
<protein>
    <submittedName>
        <fullName evidence="2">22306_t:CDS:1</fullName>
    </submittedName>
</protein>
<feature type="region of interest" description="Disordered" evidence="1">
    <location>
        <begin position="409"/>
        <end position="459"/>
    </location>
</feature>
<gene>
    <name evidence="2" type="ORF">DERYTH_LOCUS12781</name>
</gene>
<dbReference type="Proteomes" id="UP000789405">
    <property type="component" value="Unassembled WGS sequence"/>
</dbReference>
<proteinExistence type="predicted"/>
<dbReference type="OrthoDB" id="2447010at2759"/>
<dbReference type="AlphaFoldDB" id="A0A9N9N2M6"/>
<feature type="compositionally biased region" description="Polar residues" evidence="1">
    <location>
        <begin position="1"/>
        <end position="31"/>
    </location>
</feature>
<feature type="compositionally biased region" description="Polar residues" evidence="1">
    <location>
        <begin position="412"/>
        <end position="428"/>
    </location>
</feature>
<evidence type="ECO:0000313" key="3">
    <source>
        <dbReference type="Proteomes" id="UP000789405"/>
    </source>
</evidence>